<evidence type="ECO:0000313" key="2">
    <source>
        <dbReference type="Proteomes" id="UP000031575"/>
    </source>
</evidence>
<reference evidence="1 2" key="1">
    <citation type="journal article" date="2014" name="BMC Genomics">
        <title>Comparative genomics of the major fungal agents of human and animal Sporotrichosis: Sporothrix schenckii and Sporothrix brasiliensis.</title>
        <authorList>
            <person name="Teixeira M.M."/>
            <person name="de Almeida L.G."/>
            <person name="Kubitschek-Barreira P."/>
            <person name="Alves F.L."/>
            <person name="Kioshima E.S."/>
            <person name="Abadio A.K."/>
            <person name="Fernandes L."/>
            <person name="Derengowski L.S."/>
            <person name="Ferreira K.S."/>
            <person name="Souza R.C."/>
            <person name="Ruiz J.C."/>
            <person name="de Andrade N.C."/>
            <person name="Paes H.C."/>
            <person name="Nicola A.M."/>
            <person name="Albuquerque P."/>
            <person name="Gerber A.L."/>
            <person name="Martins V.P."/>
            <person name="Peconick L.D."/>
            <person name="Neto A.V."/>
            <person name="Chaucanez C.B."/>
            <person name="Silva P.A."/>
            <person name="Cunha O.L."/>
            <person name="de Oliveira F.F."/>
            <person name="dos Santos T.C."/>
            <person name="Barros A.L."/>
            <person name="Soares M.A."/>
            <person name="de Oliveira L.M."/>
            <person name="Marini M.M."/>
            <person name="Villalobos-Duno H."/>
            <person name="Cunha M.M."/>
            <person name="de Hoog S."/>
            <person name="da Silveira J.F."/>
            <person name="Henrissat B."/>
            <person name="Nino-Vega G.A."/>
            <person name="Cisalpino P.S."/>
            <person name="Mora-Montes H.M."/>
            <person name="Almeida S.R."/>
            <person name="Stajich J.E."/>
            <person name="Lopes-Bezerra L.M."/>
            <person name="Vasconcelos A.T."/>
            <person name="Felipe M.S."/>
        </authorList>
    </citation>
    <scope>NUCLEOTIDE SEQUENCE [LARGE SCALE GENOMIC DNA]</scope>
    <source>
        <strain evidence="1 2">5110</strain>
    </source>
</reference>
<organism evidence="1 2">
    <name type="scientific">Sporothrix brasiliensis 5110</name>
    <dbReference type="NCBI Taxonomy" id="1398154"/>
    <lineage>
        <taxon>Eukaryota</taxon>
        <taxon>Fungi</taxon>
        <taxon>Dikarya</taxon>
        <taxon>Ascomycota</taxon>
        <taxon>Pezizomycotina</taxon>
        <taxon>Sordariomycetes</taxon>
        <taxon>Sordariomycetidae</taxon>
        <taxon>Ophiostomatales</taxon>
        <taxon>Ophiostomataceae</taxon>
        <taxon>Sporothrix</taxon>
    </lineage>
</organism>
<accession>A0A0C2IM84</accession>
<dbReference type="HOGENOM" id="CLU_1230594_0_0_1"/>
<dbReference type="VEuPathDB" id="FungiDB:SPBR_07500"/>
<proteinExistence type="predicted"/>
<name>A0A0C2IM84_9PEZI</name>
<comment type="caution">
    <text evidence="1">The sequence shown here is derived from an EMBL/GenBank/DDBJ whole genome shotgun (WGS) entry which is preliminary data.</text>
</comment>
<dbReference type="OrthoDB" id="1658288at2759"/>
<keyword evidence="2" id="KW-1185">Reference proteome</keyword>
<evidence type="ECO:0008006" key="3">
    <source>
        <dbReference type="Google" id="ProtNLM"/>
    </source>
</evidence>
<dbReference type="Proteomes" id="UP000031575">
    <property type="component" value="Unassembled WGS sequence"/>
</dbReference>
<evidence type="ECO:0000313" key="1">
    <source>
        <dbReference type="EMBL" id="KIH88115.1"/>
    </source>
</evidence>
<gene>
    <name evidence="1" type="ORF">SPBR_07500</name>
</gene>
<dbReference type="AlphaFoldDB" id="A0A0C2IM84"/>
<dbReference type="RefSeq" id="XP_040616125.1">
    <property type="nucleotide sequence ID" value="XM_040765754.1"/>
</dbReference>
<sequence>MNWDLATEAPNRAEQFGQFGSLNTSVVRREPRCRLIAVSGLASNPRWEWTAYSPETRIACHWLSELLGKHTKGVAVEVFRYNLFPGSVGGFLSEEGLTSAANRLLSMMDRTTGSPKPAENQQSAPIVFVAHDLGGVVVKKIFFGTPHRALDEGSWEDLLLSIILASPAKLRMVPNLSTRLGRLSRFLEDVSRSFLAVATEYRFINVYQQVDEESKDQPVWTFSQE</sequence>
<dbReference type="GeneID" id="63680675"/>
<dbReference type="EMBL" id="AWTV01000009">
    <property type="protein sequence ID" value="KIH88115.1"/>
    <property type="molecule type" value="Genomic_DNA"/>
</dbReference>
<protein>
    <recommendedName>
        <fullName evidence="3">DUF676 domain-containing protein</fullName>
    </recommendedName>
</protein>